<protein>
    <recommendedName>
        <fullName evidence="3">HEAT repeat-containing protein</fullName>
    </recommendedName>
</protein>
<sequence length="1108" mass="125820">MRIVRNVKLFFREGNSDKTYEIDLCEVGPEQYIVNFRYGKRFGTLKDGTKTVSPVTLSAATTIFDGLEKEKRSKGYLGEQEAVQDLSFTPVDTTLVENVKHRAILKRLQDAVEGKSSFKTAWRTSRVIWRAGEEKIKEAVPYLIKLVEKGDGLQRYAALWALGKSADPAAAPVLRSYADNSSRPLNIRMLAANGLLLVLPAEERAEHVRSYLQRLPEVFQQAVAKGNTEELLALLQQRVITQQEQSYPLLEDLYIVAFEQPAVRIAIGNLLMHLPLRPSWFQHIRHIFKQAELRGDQGIVAILAARFERENAMFKNPGTRIDYNDKPFVPATYIHELEESVQADKELKKPTSRVAFSDRTRNYLHYRVFRNLRQFGEQNDDHYVRLATALLLQYEESRDAAKEYQTREHTWVNGRYVSFYRQFPANSKLVYLNYILRGNAANLQLTPDRKEWVFKDEGAPNAQGQTKPVLGANPDAAKDKGGLLKKLFGWLGGEKNLTASAVPPEYKATQASSPAKPVSDVPFLPLWQKLPQAFIQLLVSARMEVIHIFAMEQLKAHPDYNALKDKMDEGVIAGLLANAFSIPSMFGLELAKERYDPANPSLRLLYILVMSPLDLARLQGLQWINDNEAVCFADMDFLMQLVFSPYKEVRNYVRKQLKPVHLPLDKMRVLSAKAITALLALKTSTPAGNENLNDGCDILEQYCREALTETGMPDIEALLQSPVPAGQAFAARLLLLKQGQFNFSEVSDAMLKRLISNEFQPVRTAGVKVLEAIGTDELLRRPELVLHILLSTYTDVRNAVRPLISRLVQQDKRLAVYLVNELVPLLMRKETAEGMHADIEATLSNELVDYLQDIDTATALRLLYANYRSAQQFGLLVLDKYIPASALSLKQVIAAGNHELLKVREWSWHFYYNNAARIRFERDAAIGMLDAKWDDTRQEAMEFFRTQFTDNDWSPETLVAVADSVRPDIQAFGRELLLRFFREQDGQTYLLKLSQHPSESMQLFATNYLQQYAAGNLVFLQELEHYFRVVLSRVNKARAAKERIFAFLEKEAMKSTEAATYIGHIIAHISATVAIGDKARCIAIMRSIQERYAVELPIEIVPTAIRVS</sequence>
<dbReference type="SUPFAM" id="SSF48371">
    <property type="entry name" value="ARM repeat"/>
    <property type="match status" value="1"/>
</dbReference>
<dbReference type="InterPro" id="IPR004155">
    <property type="entry name" value="PBS_lyase_HEAT"/>
</dbReference>
<keyword evidence="2" id="KW-1185">Reference proteome</keyword>
<dbReference type="STRING" id="393003.SAMN05660461_0032"/>
<dbReference type="RefSeq" id="WP_079467401.1">
    <property type="nucleotide sequence ID" value="NZ_FUZZ01000001.1"/>
</dbReference>
<evidence type="ECO:0008006" key="3">
    <source>
        <dbReference type="Google" id="ProtNLM"/>
    </source>
</evidence>
<reference evidence="1 2" key="1">
    <citation type="submission" date="2017-02" db="EMBL/GenBank/DDBJ databases">
        <authorList>
            <person name="Peterson S.W."/>
        </authorList>
    </citation>
    <scope>NUCLEOTIDE SEQUENCE [LARGE SCALE GENOMIC DNA]</scope>
    <source>
        <strain evidence="1 2">DSM 18108</strain>
    </source>
</reference>
<dbReference type="SMART" id="SM00567">
    <property type="entry name" value="EZ_HEAT"/>
    <property type="match status" value="1"/>
</dbReference>
<evidence type="ECO:0000313" key="1">
    <source>
        <dbReference type="EMBL" id="SKC94618.1"/>
    </source>
</evidence>
<gene>
    <name evidence="1" type="ORF">SAMN05660461_0032</name>
</gene>
<dbReference type="InterPro" id="IPR016024">
    <property type="entry name" value="ARM-type_fold"/>
</dbReference>
<evidence type="ECO:0000313" key="2">
    <source>
        <dbReference type="Proteomes" id="UP000190166"/>
    </source>
</evidence>
<dbReference type="Gene3D" id="1.25.10.10">
    <property type="entry name" value="Leucine-rich Repeat Variant"/>
    <property type="match status" value="1"/>
</dbReference>
<dbReference type="Gene3D" id="2.20.140.10">
    <property type="entry name" value="WGR domain"/>
    <property type="match status" value="1"/>
</dbReference>
<proteinExistence type="predicted"/>
<dbReference type="Proteomes" id="UP000190166">
    <property type="component" value="Unassembled WGS sequence"/>
</dbReference>
<dbReference type="AlphaFoldDB" id="A0A1T5N3G6"/>
<dbReference type="EMBL" id="FUZZ01000001">
    <property type="protein sequence ID" value="SKC94618.1"/>
    <property type="molecule type" value="Genomic_DNA"/>
</dbReference>
<dbReference type="CDD" id="cd07998">
    <property type="entry name" value="WGR_DNA_ligase"/>
    <property type="match status" value="1"/>
</dbReference>
<dbReference type="InterPro" id="IPR011989">
    <property type="entry name" value="ARM-like"/>
</dbReference>
<dbReference type="Pfam" id="PF13646">
    <property type="entry name" value="HEAT_2"/>
    <property type="match status" value="1"/>
</dbReference>
<name>A0A1T5N3G6_9BACT</name>
<organism evidence="1 2">
    <name type="scientific">Chitinophaga ginsengisegetis</name>
    <dbReference type="NCBI Taxonomy" id="393003"/>
    <lineage>
        <taxon>Bacteria</taxon>
        <taxon>Pseudomonadati</taxon>
        <taxon>Bacteroidota</taxon>
        <taxon>Chitinophagia</taxon>
        <taxon>Chitinophagales</taxon>
        <taxon>Chitinophagaceae</taxon>
        <taxon>Chitinophaga</taxon>
    </lineage>
</organism>
<accession>A0A1T5N3G6</accession>